<dbReference type="EMBL" id="ABEU02000012">
    <property type="protein sequence ID" value="PNR44178.1"/>
    <property type="molecule type" value="Genomic_DNA"/>
</dbReference>
<dbReference type="Proteomes" id="UP000006727">
    <property type="component" value="Chromosome 12"/>
</dbReference>
<evidence type="ECO:0000313" key="2">
    <source>
        <dbReference type="EMBL" id="PNR44178.1"/>
    </source>
</evidence>
<sequence>MRAILVARGESELKGGRESKKGGRQAGTETGTEKKCEGASDQCRIFGLAWCCGGVLIISRSGWFWGA</sequence>
<reference evidence="3" key="3">
    <citation type="submission" date="2020-12" db="UniProtKB">
        <authorList>
            <consortium name="EnsemblPlants"/>
        </authorList>
    </citation>
    <scope>IDENTIFICATION</scope>
</reference>
<keyword evidence="4" id="KW-1185">Reference proteome</keyword>
<gene>
    <name evidence="2" type="ORF">PHYPA_016562</name>
</gene>
<dbReference type="Gramene" id="Pp3c12_21581V3.2">
    <property type="protein sequence ID" value="PAC:32972614.CDS.1"/>
    <property type="gene ID" value="Pp3c12_21581"/>
</dbReference>
<proteinExistence type="predicted"/>
<dbReference type="Gramene" id="Pp3c12_21581V3.3">
    <property type="protein sequence ID" value="PAC:32972615.CDS.1"/>
    <property type="gene ID" value="Pp3c12_21581"/>
</dbReference>
<accession>A0A2K1JRM1</accession>
<reference evidence="2 4" key="2">
    <citation type="journal article" date="2018" name="Plant J.">
        <title>The Physcomitrella patens chromosome-scale assembly reveals moss genome structure and evolution.</title>
        <authorList>
            <person name="Lang D."/>
            <person name="Ullrich K.K."/>
            <person name="Murat F."/>
            <person name="Fuchs J."/>
            <person name="Jenkins J."/>
            <person name="Haas F.B."/>
            <person name="Piednoel M."/>
            <person name="Gundlach H."/>
            <person name="Van Bel M."/>
            <person name="Meyberg R."/>
            <person name="Vives C."/>
            <person name="Morata J."/>
            <person name="Symeonidi A."/>
            <person name="Hiss M."/>
            <person name="Muchero W."/>
            <person name="Kamisugi Y."/>
            <person name="Saleh O."/>
            <person name="Blanc G."/>
            <person name="Decker E.L."/>
            <person name="van Gessel N."/>
            <person name="Grimwood J."/>
            <person name="Hayes R.D."/>
            <person name="Graham S.W."/>
            <person name="Gunter L.E."/>
            <person name="McDaniel S.F."/>
            <person name="Hoernstein S.N.W."/>
            <person name="Larsson A."/>
            <person name="Li F.W."/>
            <person name="Perroud P.F."/>
            <person name="Phillips J."/>
            <person name="Ranjan P."/>
            <person name="Rokshar D.S."/>
            <person name="Rothfels C.J."/>
            <person name="Schneider L."/>
            <person name="Shu S."/>
            <person name="Stevenson D.W."/>
            <person name="Thummler F."/>
            <person name="Tillich M."/>
            <person name="Villarreal Aguilar J.C."/>
            <person name="Widiez T."/>
            <person name="Wong G.K."/>
            <person name="Wymore A."/>
            <person name="Zhang Y."/>
            <person name="Zimmer A.D."/>
            <person name="Quatrano R.S."/>
            <person name="Mayer K.F.X."/>
            <person name="Goodstein D."/>
            <person name="Casacuberta J.M."/>
            <person name="Vandepoele K."/>
            <person name="Reski R."/>
            <person name="Cuming A.C."/>
            <person name="Tuskan G.A."/>
            <person name="Maumus F."/>
            <person name="Salse J."/>
            <person name="Schmutz J."/>
            <person name="Rensing S.A."/>
        </authorList>
    </citation>
    <scope>NUCLEOTIDE SEQUENCE [LARGE SCALE GENOMIC DNA]</scope>
    <source>
        <strain evidence="3 4">cv. Gransden 2004</strain>
    </source>
</reference>
<name>A0A2K1JRM1_PHYPA</name>
<protein>
    <submittedName>
        <fullName evidence="2 3">Uncharacterized protein</fullName>
    </submittedName>
</protein>
<dbReference type="EnsemblPlants" id="Pp3c12_21581V3.1">
    <property type="protein sequence ID" value="PAC:32972613.CDS.1"/>
    <property type="gene ID" value="Pp3c12_21581"/>
</dbReference>
<reference evidence="2 4" key="1">
    <citation type="journal article" date="2008" name="Science">
        <title>The Physcomitrella genome reveals evolutionary insights into the conquest of land by plants.</title>
        <authorList>
            <person name="Rensing S."/>
            <person name="Lang D."/>
            <person name="Zimmer A."/>
            <person name="Terry A."/>
            <person name="Salamov A."/>
            <person name="Shapiro H."/>
            <person name="Nishiyama T."/>
            <person name="Perroud P.-F."/>
            <person name="Lindquist E."/>
            <person name="Kamisugi Y."/>
            <person name="Tanahashi T."/>
            <person name="Sakakibara K."/>
            <person name="Fujita T."/>
            <person name="Oishi K."/>
            <person name="Shin-I T."/>
            <person name="Kuroki Y."/>
            <person name="Toyoda A."/>
            <person name="Suzuki Y."/>
            <person name="Hashimoto A."/>
            <person name="Yamaguchi K."/>
            <person name="Sugano A."/>
            <person name="Kohara Y."/>
            <person name="Fujiyama A."/>
            <person name="Anterola A."/>
            <person name="Aoki S."/>
            <person name="Ashton N."/>
            <person name="Barbazuk W.B."/>
            <person name="Barker E."/>
            <person name="Bennetzen J."/>
            <person name="Bezanilla M."/>
            <person name="Blankenship R."/>
            <person name="Cho S.H."/>
            <person name="Dutcher S."/>
            <person name="Estelle M."/>
            <person name="Fawcett J.A."/>
            <person name="Gundlach H."/>
            <person name="Hanada K."/>
            <person name="Heyl A."/>
            <person name="Hicks K.A."/>
            <person name="Hugh J."/>
            <person name="Lohr M."/>
            <person name="Mayer K."/>
            <person name="Melkozernov A."/>
            <person name="Murata T."/>
            <person name="Nelson D."/>
            <person name="Pils B."/>
            <person name="Prigge M."/>
            <person name="Reiss B."/>
            <person name="Renner T."/>
            <person name="Rombauts S."/>
            <person name="Rushton P."/>
            <person name="Sanderfoot A."/>
            <person name="Schween G."/>
            <person name="Shiu S.-H."/>
            <person name="Stueber K."/>
            <person name="Theodoulou F.L."/>
            <person name="Tu H."/>
            <person name="Van de Peer Y."/>
            <person name="Verrier P.J."/>
            <person name="Waters E."/>
            <person name="Wood A."/>
            <person name="Yang L."/>
            <person name="Cove D."/>
            <person name="Cuming A."/>
            <person name="Hasebe M."/>
            <person name="Lucas S."/>
            <person name="Mishler D.B."/>
            <person name="Reski R."/>
            <person name="Grigoriev I."/>
            <person name="Quatrano R.S."/>
            <person name="Boore J.L."/>
        </authorList>
    </citation>
    <scope>NUCLEOTIDE SEQUENCE [LARGE SCALE GENOMIC DNA]</scope>
    <source>
        <strain evidence="3 4">cv. Gransden 2004</strain>
    </source>
</reference>
<evidence type="ECO:0000313" key="3">
    <source>
        <dbReference type="EnsemblPlants" id="PAC:32972613.CDS.1"/>
    </source>
</evidence>
<dbReference type="AlphaFoldDB" id="A0A2K1JRM1"/>
<dbReference type="InParanoid" id="A0A2K1JRM1"/>
<feature type="region of interest" description="Disordered" evidence="1">
    <location>
        <begin position="8"/>
        <end position="34"/>
    </location>
</feature>
<organism evidence="2">
    <name type="scientific">Physcomitrium patens</name>
    <name type="common">Spreading-leaved earth moss</name>
    <name type="synonym">Physcomitrella patens</name>
    <dbReference type="NCBI Taxonomy" id="3218"/>
    <lineage>
        <taxon>Eukaryota</taxon>
        <taxon>Viridiplantae</taxon>
        <taxon>Streptophyta</taxon>
        <taxon>Embryophyta</taxon>
        <taxon>Bryophyta</taxon>
        <taxon>Bryophytina</taxon>
        <taxon>Bryopsida</taxon>
        <taxon>Funariidae</taxon>
        <taxon>Funariales</taxon>
        <taxon>Funariaceae</taxon>
        <taxon>Physcomitrium</taxon>
    </lineage>
</organism>
<dbReference type="EnsemblPlants" id="Pp3c12_21581V3.2">
    <property type="protein sequence ID" value="PAC:32972614.CDS.1"/>
    <property type="gene ID" value="Pp3c12_21581"/>
</dbReference>
<feature type="compositionally biased region" description="Basic and acidic residues" evidence="1">
    <location>
        <begin position="9"/>
        <end position="21"/>
    </location>
</feature>
<evidence type="ECO:0000313" key="4">
    <source>
        <dbReference type="Proteomes" id="UP000006727"/>
    </source>
</evidence>
<dbReference type="EnsemblPlants" id="Pp3c12_21581V3.3">
    <property type="protein sequence ID" value="PAC:32972615.CDS.1"/>
    <property type="gene ID" value="Pp3c12_21581"/>
</dbReference>
<dbReference type="Gramene" id="Pp3c12_21581V3.1">
    <property type="protein sequence ID" value="PAC:32972613.CDS.1"/>
    <property type="gene ID" value="Pp3c12_21581"/>
</dbReference>
<evidence type="ECO:0000256" key="1">
    <source>
        <dbReference type="SAM" id="MobiDB-lite"/>
    </source>
</evidence>